<organism evidence="1 2">
    <name type="scientific">Paenibacillus oralis</name>
    <dbReference type="NCBI Taxonomy" id="2490856"/>
    <lineage>
        <taxon>Bacteria</taxon>
        <taxon>Bacillati</taxon>
        <taxon>Bacillota</taxon>
        <taxon>Bacilli</taxon>
        <taxon>Bacillales</taxon>
        <taxon>Paenibacillaceae</taxon>
        <taxon>Paenibacillus</taxon>
    </lineage>
</organism>
<protein>
    <submittedName>
        <fullName evidence="1">DUF2634 domain-containing protein</fullName>
    </submittedName>
</protein>
<name>A0A3P3TW89_9BACL</name>
<accession>A0A3P3TW89</accession>
<dbReference type="InterPro" id="IPR020288">
    <property type="entry name" value="Sheath_initiator"/>
</dbReference>
<dbReference type="AlphaFoldDB" id="A0A3P3TW89"/>
<comment type="caution">
    <text evidence="1">The sequence shown here is derived from an EMBL/GenBank/DDBJ whole genome shotgun (WGS) entry which is preliminary data.</text>
</comment>
<evidence type="ECO:0000313" key="2">
    <source>
        <dbReference type="Proteomes" id="UP000267017"/>
    </source>
</evidence>
<dbReference type="RefSeq" id="WP_128630282.1">
    <property type="nucleotide sequence ID" value="NZ_RRCN01000001.1"/>
</dbReference>
<sequence>MIPIGGAILDAEETQETSRTYGVDFANKRTTGYVDGLGAVKQAVYKILQTDRFMHLIYDANYGSELNGLQGRSEGYVRSEIARRITEALLQDDRISAVENMQITTSGDQALCTFTVVSTYGDFKSEVTASV</sequence>
<dbReference type="Pfam" id="PF10934">
    <property type="entry name" value="Sheath_initiator"/>
    <property type="match status" value="1"/>
</dbReference>
<evidence type="ECO:0000313" key="1">
    <source>
        <dbReference type="EMBL" id="RRJ62395.1"/>
    </source>
</evidence>
<dbReference type="OrthoDB" id="89089at2"/>
<gene>
    <name evidence="1" type="ORF">EHV15_05095</name>
</gene>
<dbReference type="EMBL" id="RRCN01000001">
    <property type="protein sequence ID" value="RRJ62395.1"/>
    <property type="molecule type" value="Genomic_DNA"/>
</dbReference>
<dbReference type="Proteomes" id="UP000267017">
    <property type="component" value="Unassembled WGS sequence"/>
</dbReference>
<proteinExistence type="predicted"/>
<reference evidence="1 2" key="1">
    <citation type="submission" date="2018-11" db="EMBL/GenBank/DDBJ databases">
        <title>Genome sequencing of Paenibacillus sp. KCOM 3021 (= ChDC PVNT-B20).</title>
        <authorList>
            <person name="Kook J.-K."/>
            <person name="Park S.-N."/>
            <person name="Lim Y.K."/>
        </authorList>
    </citation>
    <scope>NUCLEOTIDE SEQUENCE [LARGE SCALE GENOMIC DNA]</scope>
    <source>
        <strain evidence="1 2">KCOM 3021</strain>
    </source>
</reference>
<keyword evidence="2" id="KW-1185">Reference proteome</keyword>
<dbReference type="Gene3D" id="3.10.450.40">
    <property type="match status" value="1"/>
</dbReference>
<dbReference type="SUPFAM" id="SSF160719">
    <property type="entry name" value="gpW/gp25-like"/>
    <property type="match status" value="1"/>
</dbReference>